<dbReference type="CDD" id="cd17546">
    <property type="entry name" value="REC_hyHK_CKI1_RcsC-like"/>
    <property type="match status" value="1"/>
</dbReference>
<dbReference type="InterPro" id="IPR003594">
    <property type="entry name" value="HATPase_dom"/>
</dbReference>
<keyword evidence="7" id="KW-0418">Kinase</keyword>
<feature type="modified residue" description="4-aspartylphosphate" evidence="17">
    <location>
        <position position="718"/>
    </location>
</feature>
<evidence type="ECO:0000259" key="21">
    <source>
        <dbReference type="PROSITE" id="PS50113"/>
    </source>
</evidence>
<evidence type="ECO:0000256" key="8">
    <source>
        <dbReference type="ARBA" id="ARBA00022840"/>
    </source>
</evidence>
<accession>A0A515ENL0</accession>
<dbReference type="InterPro" id="IPR001789">
    <property type="entry name" value="Sig_transdc_resp-reg_receiver"/>
</dbReference>
<dbReference type="RefSeq" id="WP_142811005.1">
    <property type="nucleotide sequence ID" value="NZ_CP036282.1"/>
</dbReference>
<dbReference type="InterPro" id="IPR005467">
    <property type="entry name" value="His_kinase_dom"/>
</dbReference>
<dbReference type="InterPro" id="IPR000014">
    <property type="entry name" value="PAS"/>
</dbReference>
<name>A0A515ENL0_9BURK</name>
<reference evidence="23" key="1">
    <citation type="submission" date="2019-02" db="EMBL/GenBank/DDBJ databases">
        <title>Complete genome sequence of Rhodoferax sp. Gr-4.</title>
        <authorList>
            <person name="Jin L."/>
        </authorList>
    </citation>
    <scope>NUCLEOTIDE SEQUENCE [LARGE SCALE GENOMIC DNA]</scope>
    <source>
        <strain evidence="23">Gr-4</strain>
    </source>
</reference>
<evidence type="ECO:0000256" key="9">
    <source>
        <dbReference type="ARBA" id="ARBA00023012"/>
    </source>
</evidence>
<dbReference type="PANTHER" id="PTHR45339">
    <property type="entry name" value="HYBRID SIGNAL TRANSDUCTION HISTIDINE KINASE J"/>
    <property type="match status" value="1"/>
</dbReference>
<dbReference type="PROSITE" id="PS50112">
    <property type="entry name" value="PAS"/>
    <property type="match status" value="2"/>
</dbReference>
<evidence type="ECO:0000256" key="12">
    <source>
        <dbReference type="ARBA" id="ARBA00059827"/>
    </source>
</evidence>
<keyword evidence="5" id="KW-0732">Signal</keyword>
<evidence type="ECO:0000256" key="7">
    <source>
        <dbReference type="ARBA" id="ARBA00022777"/>
    </source>
</evidence>
<dbReference type="KEGG" id="rhg:EXZ61_08815"/>
<dbReference type="Gene3D" id="3.40.50.2300">
    <property type="match status" value="2"/>
</dbReference>
<feature type="domain" description="PAC" evidence="21">
    <location>
        <begin position="213"/>
        <end position="263"/>
    </location>
</feature>
<dbReference type="CDD" id="cd17534">
    <property type="entry name" value="REC_DC-like"/>
    <property type="match status" value="1"/>
</dbReference>
<feature type="domain" description="PAS" evidence="20">
    <location>
        <begin position="136"/>
        <end position="191"/>
    </location>
</feature>
<dbReference type="SMART" id="SM00388">
    <property type="entry name" value="HisKA"/>
    <property type="match status" value="1"/>
</dbReference>
<dbReference type="Proteomes" id="UP000317365">
    <property type="component" value="Chromosome"/>
</dbReference>
<dbReference type="NCBIfam" id="TIGR00229">
    <property type="entry name" value="sensory_box"/>
    <property type="match status" value="2"/>
</dbReference>
<evidence type="ECO:0000256" key="5">
    <source>
        <dbReference type="ARBA" id="ARBA00022729"/>
    </source>
</evidence>
<comment type="function">
    <text evidence="11">Member of the two-component regulatory system BvgS/BvgA. Phosphorylates BvgA via a four-step phosphorelay in response to environmental signals.</text>
</comment>
<keyword evidence="4" id="KW-0808">Transferase</keyword>
<dbReference type="SMART" id="SM00086">
    <property type="entry name" value="PAC"/>
    <property type="match status" value="2"/>
</dbReference>
<evidence type="ECO:0000256" key="6">
    <source>
        <dbReference type="ARBA" id="ARBA00022741"/>
    </source>
</evidence>
<evidence type="ECO:0000313" key="22">
    <source>
        <dbReference type="EMBL" id="QDL54257.1"/>
    </source>
</evidence>
<dbReference type="PANTHER" id="PTHR45339:SF1">
    <property type="entry name" value="HYBRID SIGNAL TRANSDUCTION HISTIDINE KINASE J"/>
    <property type="match status" value="1"/>
</dbReference>
<evidence type="ECO:0000256" key="16">
    <source>
        <dbReference type="ARBA" id="ARBA00070616"/>
    </source>
</evidence>
<keyword evidence="9" id="KW-0902">Two-component regulatory system</keyword>
<evidence type="ECO:0000313" key="23">
    <source>
        <dbReference type="Proteomes" id="UP000317365"/>
    </source>
</evidence>
<keyword evidence="3 17" id="KW-0597">Phosphoprotein</keyword>
<dbReference type="InterPro" id="IPR003661">
    <property type="entry name" value="HisK_dim/P_dom"/>
</dbReference>
<dbReference type="InterPro" id="IPR013767">
    <property type="entry name" value="PAS_fold"/>
</dbReference>
<evidence type="ECO:0000259" key="19">
    <source>
        <dbReference type="PROSITE" id="PS50110"/>
    </source>
</evidence>
<dbReference type="InterPro" id="IPR036097">
    <property type="entry name" value="HisK_dim/P_sf"/>
</dbReference>
<feature type="domain" description="Response regulatory" evidence="19">
    <location>
        <begin position="669"/>
        <end position="785"/>
    </location>
</feature>
<keyword evidence="8" id="KW-0067">ATP-binding</keyword>
<dbReference type="SUPFAM" id="SSF55785">
    <property type="entry name" value="PYP-like sensor domain (PAS domain)"/>
    <property type="match status" value="2"/>
</dbReference>
<dbReference type="CDD" id="cd00082">
    <property type="entry name" value="HisKA"/>
    <property type="match status" value="1"/>
</dbReference>
<dbReference type="InterPro" id="IPR035965">
    <property type="entry name" value="PAS-like_dom_sf"/>
</dbReference>
<dbReference type="SMART" id="SM00091">
    <property type="entry name" value="PAS"/>
    <property type="match status" value="2"/>
</dbReference>
<dbReference type="SMART" id="SM00387">
    <property type="entry name" value="HATPase_c"/>
    <property type="match status" value="1"/>
</dbReference>
<dbReference type="InterPro" id="IPR004358">
    <property type="entry name" value="Sig_transdc_His_kin-like_C"/>
</dbReference>
<keyword evidence="23" id="KW-1185">Reference proteome</keyword>
<comment type="function">
    <text evidence="12">Putative oxygen sensor; modulates the activity of FixJ, a transcriptional activator of nitrogen fixation fixK gene. FixL probably acts as a kinase that phosphorylates FixJ.</text>
</comment>
<evidence type="ECO:0000256" key="15">
    <source>
        <dbReference type="ARBA" id="ARBA00070152"/>
    </source>
</evidence>
<dbReference type="InterPro" id="IPR036890">
    <property type="entry name" value="HATPase_C_sf"/>
</dbReference>
<dbReference type="Gene3D" id="1.10.287.130">
    <property type="match status" value="1"/>
</dbReference>
<dbReference type="InterPro" id="IPR011006">
    <property type="entry name" value="CheY-like_superfamily"/>
</dbReference>
<evidence type="ECO:0000256" key="17">
    <source>
        <dbReference type="PROSITE-ProRule" id="PRU00169"/>
    </source>
</evidence>
<dbReference type="CDD" id="cd00130">
    <property type="entry name" value="PAS"/>
    <property type="match status" value="2"/>
</dbReference>
<dbReference type="FunFam" id="3.30.565.10:FF:000010">
    <property type="entry name" value="Sensor histidine kinase RcsC"/>
    <property type="match status" value="1"/>
</dbReference>
<organism evidence="22 23">
    <name type="scientific">Rhodoferax aquaticus</name>
    <dbReference type="NCBI Taxonomy" id="2527691"/>
    <lineage>
        <taxon>Bacteria</taxon>
        <taxon>Pseudomonadati</taxon>
        <taxon>Pseudomonadota</taxon>
        <taxon>Betaproteobacteria</taxon>
        <taxon>Burkholderiales</taxon>
        <taxon>Comamonadaceae</taxon>
        <taxon>Rhodoferax</taxon>
    </lineage>
</organism>
<evidence type="ECO:0000256" key="4">
    <source>
        <dbReference type="ARBA" id="ARBA00022679"/>
    </source>
</evidence>
<evidence type="ECO:0000256" key="14">
    <source>
        <dbReference type="ARBA" id="ARBA00068150"/>
    </source>
</evidence>
<feature type="domain" description="Response regulatory" evidence="19">
    <location>
        <begin position="9"/>
        <end position="124"/>
    </location>
</feature>
<dbReference type="FunFam" id="1.10.287.130:FF:000002">
    <property type="entry name" value="Two-component osmosensing histidine kinase"/>
    <property type="match status" value="1"/>
</dbReference>
<feature type="domain" description="Histidine kinase" evidence="18">
    <location>
        <begin position="421"/>
        <end position="641"/>
    </location>
</feature>
<dbReference type="EC" id="2.7.13.3" evidence="2"/>
<dbReference type="Pfam" id="PF13426">
    <property type="entry name" value="PAS_9"/>
    <property type="match status" value="1"/>
</dbReference>
<comment type="catalytic activity">
    <reaction evidence="1">
        <text>ATP + protein L-histidine = ADP + protein N-phospho-L-histidine.</text>
        <dbReference type="EC" id="2.7.13.3"/>
    </reaction>
</comment>
<proteinExistence type="predicted"/>
<sequence>MDSAGNKPRILVVEDEPISALFIKRQLLDLGYDHIGQSALGEESVDLVGTLKPNLVLMDIQLAGAMDGIAAAVAIRNQFAVPVIFITATADEDVLARAKLAEPFGFIVKPCAKQELRTVLEMALYKHQAETKLRESALHTQAILDNMVDGLITINATGVIESFNKAANRIFGYGQEEIVGQNVSILMSPQDLAEHDAALLSYSSSGKAYVLGRSREVIGVRKNKEHFPMSLSVSESIRGGQTTFIGVVRDLTEQHAAQNQLRKLSQAVAQSPEMIVITDTLGRIEYVNESFIHNNGYALNEVIGQNPKLLQSGNTPAETYISLWESLRDGKTWQGQFHNRRKDGSEYISFAIIAPLRQPDGSISHYVAVNEDITERKRLGEELDRHRHHLEEMVVQRTTELIAARQQADAANLAKSEFLANMSHEIRTPMNAILGFSNLLRRESPTAQQIERLNKINSAGQHLLSIISDVLDISKIEAGRLELEDTEFSIQALVDSVATIITPSAREKGLSVHTTSIDLPPTVRGDPTRLRQALLNYAGNAVKFTERGQVNLAARLVDAQDGNLVVRFDVSDTGIGIQSHDVTRLFQAFEQADASTTRKYGGTGLGLAITHRLAHLMGGDAGVQSEFGVGSTFWFTAHLRQIQGHSTPATTDAQEDAELLLQCKFPSARILVVDDDPFNREIAADYLKEISFAVDTAANGKDAVAQVIQSHYDLILMDVQMPIMNGLEATKHIRQLPGKEHTPILALSANVFVEDRRACIDAGMNDFVSKPVDPGELYSALLKWLSSPVFPIL</sequence>
<feature type="domain" description="PAS" evidence="20">
    <location>
        <begin position="260"/>
        <end position="306"/>
    </location>
</feature>
<comment type="subunit">
    <text evidence="13">At low DSF concentrations, interacts with RpfF.</text>
</comment>
<dbReference type="SUPFAM" id="SSF55874">
    <property type="entry name" value="ATPase domain of HSP90 chaperone/DNA topoisomerase II/histidine kinase"/>
    <property type="match status" value="1"/>
</dbReference>
<dbReference type="Pfam" id="PF02518">
    <property type="entry name" value="HATPase_c"/>
    <property type="match status" value="1"/>
</dbReference>
<dbReference type="PROSITE" id="PS50109">
    <property type="entry name" value="HIS_KIN"/>
    <property type="match status" value="1"/>
</dbReference>
<keyword evidence="10" id="KW-0843">Virulence</keyword>
<dbReference type="SMART" id="SM00448">
    <property type="entry name" value="REC"/>
    <property type="match status" value="2"/>
</dbReference>
<dbReference type="Pfam" id="PF00989">
    <property type="entry name" value="PAS"/>
    <property type="match status" value="1"/>
</dbReference>
<dbReference type="PRINTS" id="PR00344">
    <property type="entry name" value="BCTRLSENSOR"/>
</dbReference>
<dbReference type="GO" id="GO:0006355">
    <property type="term" value="P:regulation of DNA-templated transcription"/>
    <property type="evidence" value="ECO:0007669"/>
    <property type="project" value="InterPro"/>
</dbReference>
<protein>
    <recommendedName>
        <fullName evidence="16">Sensor protein FixL</fullName>
        <ecNumber evidence="2">2.7.13.3</ecNumber>
    </recommendedName>
    <alternativeName>
        <fullName evidence="14">Sensory/regulatory protein RpfC</fullName>
    </alternativeName>
    <alternativeName>
        <fullName evidence="15">Virulence sensor protein BvgS</fullName>
    </alternativeName>
</protein>
<gene>
    <name evidence="22" type="ORF">EXZ61_08815</name>
</gene>
<dbReference type="Gene3D" id="3.30.565.10">
    <property type="entry name" value="Histidine kinase-like ATPase, C-terminal domain"/>
    <property type="match status" value="1"/>
</dbReference>
<feature type="domain" description="PAC" evidence="21">
    <location>
        <begin position="331"/>
        <end position="385"/>
    </location>
</feature>
<evidence type="ECO:0000256" key="2">
    <source>
        <dbReference type="ARBA" id="ARBA00012438"/>
    </source>
</evidence>
<evidence type="ECO:0000256" key="3">
    <source>
        <dbReference type="ARBA" id="ARBA00022553"/>
    </source>
</evidence>
<dbReference type="GO" id="GO:0005524">
    <property type="term" value="F:ATP binding"/>
    <property type="evidence" value="ECO:0007669"/>
    <property type="project" value="UniProtKB-KW"/>
</dbReference>
<dbReference type="Gene3D" id="3.30.450.20">
    <property type="entry name" value="PAS domain"/>
    <property type="match status" value="2"/>
</dbReference>
<dbReference type="InterPro" id="IPR001610">
    <property type="entry name" value="PAC"/>
</dbReference>
<dbReference type="Pfam" id="PF00072">
    <property type="entry name" value="Response_reg"/>
    <property type="match status" value="2"/>
</dbReference>
<feature type="modified residue" description="4-aspartylphosphate" evidence="17">
    <location>
        <position position="59"/>
    </location>
</feature>
<evidence type="ECO:0000256" key="13">
    <source>
        <dbReference type="ARBA" id="ARBA00064003"/>
    </source>
</evidence>
<evidence type="ECO:0000259" key="18">
    <source>
        <dbReference type="PROSITE" id="PS50109"/>
    </source>
</evidence>
<evidence type="ECO:0000256" key="10">
    <source>
        <dbReference type="ARBA" id="ARBA00023026"/>
    </source>
</evidence>
<reference evidence="23" key="2">
    <citation type="journal article" date="2020" name="Int. J. Syst. Evol. Microbiol.">
        <title>Genomic insights into a novel species Rhodoferax aquaticus sp. nov., isolated from freshwater.</title>
        <authorList>
            <person name="Li T."/>
            <person name="Zhuo Y."/>
            <person name="Jin C.Z."/>
            <person name="Wu X."/>
            <person name="Ko S.R."/>
            <person name="Jin F.J."/>
            <person name="Ahn C.Y."/>
            <person name="Oh H.M."/>
            <person name="Lee H.G."/>
            <person name="Jin L."/>
        </authorList>
    </citation>
    <scope>NUCLEOTIDE SEQUENCE [LARGE SCALE GENOMIC DNA]</scope>
    <source>
        <strain evidence="23">Gr-4</strain>
    </source>
</reference>
<dbReference type="Pfam" id="PF00512">
    <property type="entry name" value="HisKA"/>
    <property type="match status" value="1"/>
</dbReference>
<dbReference type="SUPFAM" id="SSF47384">
    <property type="entry name" value="Homodimeric domain of signal transducing histidine kinase"/>
    <property type="match status" value="1"/>
</dbReference>
<evidence type="ECO:0000256" key="11">
    <source>
        <dbReference type="ARBA" id="ARBA00058004"/>
    </source>
</evidence>
<evidence type="ECO:0000259" key="20">
    <source>
        <dbReference type="PROSITE" id="PS50112"/>
    </source>
</evidence>
<dbReference type="FunFam" id="3.30.450.20:FF:000060">
    <property type="entry name" value="Sensor protein FixL"/>
    <property type="match status" value="1"/>
</dbReference>
<dbReference type="PROSITE" id="PS50113">
    <property type="entry name" value="PAC"/>
    <property type="match status" value="2"/>
</dbReference>
<dbReference type="SUPFAM" id="SSF52172">
    <property type="entry name" value="CheY-like"/>
    <property type="match status" value="2"/>
</dbReference>
<dbReference type="PROSITE" id="PS50110">
    <property type="entry name" value="RESPONSE_REGULATORY"/>
    <property type="match status" value="2"/>
</dbReference>
<dbReference type="CDD" id="cd16922">
    <property type="entry name" value="HATPase_EvgS-ArcB-TorS-like"/>
    <property type="match status" value="1"/>
</dbReference>
<dbReference type="EMBL" id="CP036282">
    <property type="protein sequence ID" value="QDL54257.1"/>
    <property type="molecule type" value="Genomic_DNA"/>
</dbReference>
<dbReference type="InterPro" id="IPR000700">
    <property type="entry name" value="PAS-assoc_C"/>
</dbReference>
<keyword evidence="6" id="KW-0547">Nucleotide-binding</keyword>
<dbReference type="AlphaFoldDB" id="A0A515ENL0"/>
<dbReference type="GO" id="GO:0000155">
    <property type="term" value="F:phosphorelay sensor kinase activity"/>
    <property type="evidence" value="ECO:0007669"/>
    <property type="project" value="InterPro"/>
</dbReference>
<evidence type="ECO:0000256" key="1">
    <source>
        <dbReference type="ARBA" id="ARBA00000085"/>
    </source>
</evidence>